<evidence type="ECO:0000256" key="5">
    <source>
        <dbReference type="ARBA" id="ARBA00023319"/>
    </source>
</evidence>
<proteinExistence type="predicted"/>
<accession>A0A9D4FW24</accession>
<feature type="domain" description="Ig-like" evidence="7">
    <location>
        <begin position="133"/>
        <end position="213"/>
    </location>
</feature>
<dbReference type="SMART" id="SM00060">
    <property type="entry name" value="FN3"/>
    <property type="match status" value="1"/>
</dbReference>
<dbReference type="PROSITE" id="PS50835">
    <property type="entry name" value="IG_LIKE"/>
    <property type="match status" value="2"/>
</dbReference>
<dbReference type="Pfam" id="PF00041">
    <property type="entry name" value="fn3"/>
    <property type="match status" value="1"/>
</dbReference>
<dbReference type="GO" id="GO:0098609">
    <property type="term" value="P:cell-cell adhesion"/>
    <property type="evidence" value="ECO:0007669"/>
    <property type="project" value="TreeGrafter"/>
</dbReference>
<dbReference type="EMBL" id="JAIWYP010000006">
    <property type="protein sequence ID" value="KAH3804659.1"/>
    <property type="molecule type" value="Genomic_DNA"/>
</dbReference>
<dbReference type="AlphaFoldDB" id="A0A9D4FW24"/>
<protein>
    <submittedName>
        <fullName evidence="9">Uncharacterized protein</fullName>
    </submittedName>
</protein>
<comment type="caution">
    <text evidence="9">The sequence shown here is derived from an EMBL/GenBank/DDBJ whole genome shotgun (WGS) entry which is preliminary data.</text>
</comment>
<name>A0A9D4FW24_DREPO</name>
<keyword evidence="2 6" id="KW-0472">Membrane</keyword>
<dbReference type="PROSITE" id="PS50853">
    <property type="entry name" value="FN3"/>
    <property type="match status" value="1"/>
</dbReference>
<gene>
    <name evidence="9" type="ORF">DPMN_132947</name>
</gene>
<comment type="subcellular location">
    <subcellularLocation>
        <location evidence="1">Membrane</location>
        <topology evidence="1">Single-pass type I membrane protein</topology>
    </subcellularLocation>
</comment>
<sequence length="569" mass="63882">MYLINFLEYDVYVSSYDLASCVNQYAEIGDHNVQLVFSFTWNTRELRKVVRYKGQILLGECIRVFVAECSVPATTVRVYTISSSDALTSMYITIDFFNDTTAGEYYCSTDDRIQHQAICIYSKVNLTSLTLLPNTNISYPVHNDQSTFTCITSPSRPVSRIHWFVEGRNITDMASYAYSSDIATSNLRYTPQSYNNKNLICTANYMFKSTNITLQRGTRIIVQYPVSTPSITINSTVVTETATVHKDIPVELQCSASGFPPPTYHWFYPGGFSFGDTVILKFNRTFRDENISCEATNSYYSLNGTITSFSTTSVTSIKIKVTTRPDIPKYFCILSITESAMNLRWEPGFDGGDEQHFVIRFRKIHATEWTNIRAQLINTYLLEGLVPGTGYELKLLANNVVGSSTETDTLTSSTLNSNITRLDTHEDANQAAQHFNSCTTPLIGGVALACVIGGGIIALILERLIWKLRKKPLNTGKRCTSTGPYDNLQIPSLGLTTIMHSDRSYERCVVDSAQQFQYQSLSDERNFQEYLETPVSTTAVQKQPKPNICTSETVQATADRSDITYTNMI</sequence>
<dbReference type="InterPro" id="IPR013162">
    <property type="entry name" value="CD80_C2-set"/>
</dbReference>
<evidence type="ECO:0000313" key="10">
    <source>
        <dbReference type="Proteomes" id="UP000828390"/>
    </source>
</evidence>
<dbReference type="InterPro" id="IPR007110">
    <property type="entry name" value="Ig-like_dom"/>
</dbReference>
<dbReference type="InterPro" id="IPR003961">
    <property type="entry name" value="FN3_dom"/>
</dbReference>
<dbReference type="CDD" id="cd00096">
    <property type="entry name" value="Ig"/>
    <property type="match status" value="1"/>
</dbReference>
<evidence type="ECO:0000256" key="6">
    <source>
        <dbReference type="SAM" id="Phobius"/>
    </source>
</evidence>
<dbReference type="SUPFAM" id="SSF48726">
    <property type="entry name" value="Immunoglobulin"/>
    <property type="match status" value="2"/>
</dbReference>
<keyword evidence="5" id="KW-0393">Immunoglobulin domain</keyword>
<reference evidence="9" key="2">
    <citation type="submission" date="2020-11" db="EMBL/GenBank/DDBJ databases">
        <authorList>
            <person name="McCartney M.A."/>
            <person name="Auch B."/>
            <person name="Kono T."/>
            <person name="Mallez S."/>
            <person name="Becker A."/>
            <person name="Gohl D.M."/>
            <person name="Silverstein K.A.T."/>
            <person name="Koren S."/>
            <person name="Bechman K.B."/>
            <person name="Herman A."/>
            <person name="Abrahante J.E."/>
            <person name="Garbe J."/>
        </authorList>
    </citation>
    <scope>NUCLEOTIDE SEQUENCE</scope>
    <source>
        <strain evidence="9">Duluth1</strain>
        <tissue evidence="9">Whole animal</tissue>
    </source>
</reference>
<dbReference type="Pfam" id="PF08205">
    <property type="entry name" value="C2-set_2"/>
    <property type="match status" value="1"/>
</dbReference>
<dbReference type="SUPFAM" id="SSF49265">
    <property type="entry name" value="Fibronectin type III"/>
    <property type="match status" value="1"/>
</dbReference>
<dbReference type="InterPro" id="IPR051275">
    <property type="entry name" value="Cell_adhesion_signaling"/>
</dbReference>
<dbReference type="Proteomes" id="UP000828390">
    <property type="component" value="Unassembled WGS sequence"/>
</dbReference>
<dbReference type="PANTHER" id="PTHR11640">
    <property type="entry name" value="NEPHRIN"/>
    <property type="match status" value="1"/>
</dbReference>
<dbReference type="CDD" id="cd00063">
    <property type="entry name" value="FN3"/>
    <property type="match status" value="1"/>
</dbReference>
<dbReference type="InterPro" id="IPR036116">
    <property type="entry name" value="FN3_sf"/>
</dbReference>
<feature type="domain" description="Ig-like" evidence="7">
    <location>
        <begin position="229"/>
        <end position="342"/>
    </location>
</feature>
<keyword evidence="4" id="KW-0325">Glycoprotein</keyword>
<keyword evidence="3" id="KW-1015">Disulfide bond</keyword>
<keyword evidence="6" id="KW-1133">Transmembrane helix</keyword>
<evidence type="ECO:0000313" key="9">
    <source>
        <dbReference type="EMBL" id="KAH3804659.1"/>
    </source>
</evidence>
<evidence type="ECO:0000256" key="2">
    <source>
        <dbReference type="ARBA" id="ARBA00023136"/>
    </source>
</evidence>
<feature type="domain" description="Fibronectin type-III" evidence="8">
    <location>
        <begin position="324"/>
        <end position="417"/>
    </location>
</feature>
<organism evidence="9 10">
    <name type="scientific">Dreissena polymorpha</name>
    <name type="common">Zebra mussel</name>
    <name type="synonym">Mytilus polymorpha</name>
    <dbReference type="NCBI Taxonomy" id="45954"/>
    <lineage>
        <taxon>Eukaryota</taxon>
        <taxon>Metazoa</taxon>
        <taxon>Spiralia</taxon>
        <taxon>Lophotrochozoa</taxon>
        <taxon>Mollusca</taxon>
        <taxon>Bivalvia</taxon>
        <taxon>Autobranchia</taxon>
        <taxon>Heteroconchia</taxon>
        <taxon>Euheterodonta</taxon>
        <taxon>Imparidentia</taxon>
        <taxon>Neoheterodontei</taxon>
        <taxon>Myida</taxon>
        <taxon>Dreissenoidea</taxon>
        <taxon>Dreissenidae</taxon>
        <taxon>Dreissena</taxon>
    </lineage>
</organism>
<dbReference type="Gene3D" id="2.60.40.10">
    <property type="entry name" value="Immunoglobulins"/>
    <property type="match status" value="3"/>
</dbReference>
<dbReference type="GO" id="GO:0005886">
    <property type="term" value="C:plasma membrane"/>
    <property type="evidence" value="ECO:0007669"/>
    <property type="project" value="TreeGrafter"/>
</dbReference>
<dbReference type="GO" id="GO:0050839">
    <property type="term" value="F:cell adhesion molecule binding"/>
    <property type="evidence" value="ECO:0007669"/>
    <property type="project" value="TreeGrafter"/>
</dbReference>
<feature type="transmembrane region" description="Helical" evidence="6">
    <location>
        <begin position="442"/>
        <end position="461"/>
    </location>
</feature>
<evidence type="ECO:0000256" key="1">
    <source>
        <dbReference type="ARBA" id="ARBA00004479"/>
    </source>
</evidence>
<dbReference type="PANTHER" id="PTHR11640:SF158">
    <property type="entry name" value="V-SET AND IMMUNOGLOBULIN DOMAIN-CONTAINING PROTEIN 10-LIKE 2"/>
    <property type="match status" value="1"/>
</dbReference>
<dbReference type="InterPro" id="IPR013783">
    <property type="entry name" value="Ig-like_fold"/>
</dbReference>
<keyword evidence="6" id="KW-0812">Transmembrane</keyword>
<dbReference type="GO" id="GO:0005911">
    <property type="term" value="C:cell-cell junction"/>
    <property type="evidence" value="ECO:0007669"/>
    <property type="project" value="TreeGrafter"/>
</dbReference>
<evidence type="ECO:0000256" key="4">
    <source>
        <dbReference type="ARBA" id="ARBA00023180"/>
    </source>
</evidence>
<evidence type="ECO:0000259" key="8">
    <source>
        <dbReference type="PROSITE" id="PS50853"/>
    </source>
</evidence>
<evidence type="ECO:0000259" key="7">
    <source>
        <dbReference type="PROSITE" id="PS50835"/>
    </source>
</evidence>
<dbReference type="InterPro" id="IPR036179">
    <property type="entry name" value="Ig-like_dom_sf"/>
</dbReference>
<evidence type="ECO:0000256" key="3">
    <source>
        <dbReference type="ARBA" id="ARBA00023157"/>
    </source>
</evidence>
<keyword evidence="10" id="KW-1185">Reference proteome</keyword>
<reference evidence="9" key="1">
    <citation type="journal article" date="2019" name="bioRxiv">
        <title>The Genome of the Zebra Mussel, Dreissena polymorpha: A Resource for Invasive Species Research.</title>
        <authorList>
            <person name="McCartney M.A."/>
            <person name="Auch B."/>
            <person name="Kono T."/>
            <person name="Mallez S."/>
            <person name="Zhang Y."/>
            <person name="Obille A."/>
            <person name="Becker A."/>
            <person name="Abrahante J.E."/>
            <person name="Garbe J."/>
            <person name="Badalamenti J.P."/>
            <person name="Herman A."/>
            <person name="Mangelson H."/>
            <person name="Liachko I."/>
            <person name="Sullivan S."/>
            <person name="Sone E.D."/>
            <person name="Koren S."/>
            <person name="Silverstein K.A.T."/>
            <person name="Beckman K.B."/>
            <person name="Gohl D.M."/>
        </authorList>
    </citation>
    <scope>NUCLEOTIDE SEQUENCE</scope>
    <source>
        <strain evidence="9">Duluth1</strain>
        <tissue evidence="9">Whole animal</tissue>
    </source>
</reference>